<accession>A0AAD3H9M0</accession>
<gene>
    <name evidence="5" type="ORF">CTEN210_12203</name>
</gene>
<dbReference type="SUPFAM" id="SSF53300">
    <property type="entry name" value="vWA-like"/>
    <property type="match status" value="1"/>
</dbReference>
<dbReference type="InterPro" id="IPR010734">
    <property type="entry name" value="Copine_C"/>
</dbReference>
<dbReference type="PROSITE" id="PS50234">
    <property type="entry name" value="VWFA"/>
    <property type="match status" value="1"/>
</dbReference>
<dbReference type="EMBL" id="BLLK01000051">
    <property type="protein sequence ID" value="GFH55727.1"/>
    <property type="molecule type" value="Genomic_DNA"/>
</dbReference>
<evidence type="ECO:0000259" key="3">
    <source>
        <dbReference type="PROSITE" id="PS50004"/>
    </source>
</evidence>
<feature type="domain" description="C2" evidence="3">
    <location>
        <begin position="1"/>
        <end position="109"/>
    </location>
</feature>
<evidence type="ECO:0000256" key="1">
    <source>
        <dbReference type="ARBA" id="ARBA00009048"/>
    </source>
</evidence>
<comment type="similarity">
    <text evidence="1">Belongs to the copine family.</text>
</comment>
<reference evidence="5 6" key="1">
    <citation type="journal article" date="2021" name="Sci. Rep.">
        <title>The genome of the diatom Chaetoceros tenuissimus carries an ancient integrated fragment of an extant virus.</title>
        <authorList>
            <person name="Hongo Y."/>
            <person name="Kimura K."/>
            <person name="Takaki Y."/>
            <person name="Yoshida Y."/>
            <person name="Baba S."/>
            <person name="Kobayashi G."/>
            <person name="Nagasaki K."/>
            <person name="Hano T."/>
            <person name="Tomaru Y."/>
        </authorList>
    </citation>
    <scope>NUCLEOTIDE SEQUENCE [LARGE SCALE GENOMIC DNA]</scope>
    <source>
        <strain evidence="5 6">NIES-3715</strain>
    </source>
</reference>
<dbReference type="InterPro" id="IPR035892">
    <property type="entry name" value="C2_domain_sf"/>
</dbReference>
<evidence type="ECO:0000313" key="6">
    <source>
        <dbReference type="Proteomes" id="UP001054902"/>
    </source>
</evidence>
<dbReference type="PANTHER" id="PTHR10857">
    <property type="entry name" value="COPINE"/>
    <property type="match status" value="1"/>
</dbReference>
<dbReference type="PANTHER" id="PTHR10857:SF106">
    <property type="entry name" value="C2 DOMAIN-CONTAINING PROTEIN"/>
    <property type="match status" value="1"/>
</dbReference>
<dbReference type="SUPFAM" id="SSF49562">
    <property type="entry name" value="C2 domain (Calcium/lipid-binding domain, CaLB)"/>
    <property type="match status" value="2"/>
</dbReference>
<dbReference type="SMART" id="SM00327">
    <property type="entry name" value="VWA"/>
    <property type="match status" value="1"/>
</dbReference>
<dbReference type="AlphaFoldDB" id="A0AAD3H9M0"/>
<evidence type="ECO:0008006" key="7">
    <source>
        <dbReference type="Google" id="ProtNLM"/>
    </source>
</evidence>
<dbReference type="Gene3D" id="2.60.40.150">
    <property type="entry name" value="C2 domain"/>
    <property type="match status" value="2"/>
</dbReference>
<feature type="domain" description="C2" evidence="3">
    <location>
        <begin position="114"/>
        <end position="239"/>
    </location>
</feature>
<proteinExistence type="inferred from homology"/>
<evidence type="ECO:0000313" key="5">
    <source>
        <dbReference type="EMBL" id="GFH55727.1"/>
    </source>
</evidence>
<feature type="domain" description="VWFA" evidence="4">
    <location>
        <begin position="308"/>
        <end position="517"/>
    </location>
</feature>
<dbReference type="InterPro" id="IPR037768">
    <property type="entry name" value="C2B_Copine"/>
</dbReference>
<dbReference type="PROSITE" id="PS50004">
    <property type="entry name" value="C2"/>
    <property type="match status" value="2"/>
</dbReference>
<dbReference type="GO" id="GO:0005544">
    <property type="term" value="F:calcium-dependent phospholipid binding"/>
    <property type="evidence" value="ECO:0007669"/>
    <property type="project" value="InterPro"/>
</dbReference>
<dbReference type="GO" id="GO:0005886">
    <property type="term" value="C:plasma membrane"/>
    <property type="evidence" value="ECO:0007669"/>
    <property type="project" value="TreeGrafter"/>
</dbReference>
<dbReference type="InterPro" id="IPR002035">
    <property type="entry name" value="VWF_A"/>
</dbReference>
<dbReference type="InterPro" id="IPR036465">
    <property type="entry name" value="vWFA_dom_sf"/>
</dbReference>
<comment type="caution">
    <text evidence="5">The sequence shown here is derived from an EMBL/GenBank/DDBJ whole genome shotgun (WGS) entry which is preliminary data.</text>
</comment>
<evidence type="ECO:0000259" key="4">
    <source>
        <dbReference type="PROSITE" id="PS50234"/>
    </source>
</evidence>
<organism evidence="5 6">
    <name type="scientific">Chaetoceros tenuissimus</name>
    <dbReference type="NCBI Taxonomy" id="426638"/>
    <lineage>
        <taxon>Eukaryota</taxon>
        <taxon>Sar</taxon>
        <taxon>Stramenopiles</taxon>
        <taxon>Ochrophyta</taxon>
        <taxon>Bacillariophyta</taxon>
        <taxon>Coscinodiscophyceae</taxon>
        <taxon>Chaetocerotophycidae</taxon>
        <taxon>Chaetocerotales</taxon>
        <taxon>Chaetocerotaceae</taxon>
        <taxon>Chaetoceros</taxon>
    </lineage>
</organism>
<evidence type="ECO:0000256" key="2">
    <source>
        <dbReference type="ARBA" id="ARBA00022737"/>
    </source>
</evidence>
<dbReference type="InterPro" id="IPR045052">
    <property type="entry name" value="Copine"/>
</dbReference>
<dbReference type="Pfam" id="PF07002">
    <property type="entry name" value="Copine"/>
    <property type="match status" value="1"/>
</dbReference>
<protein>
    <recommendedName>
        <fullName evidence="7">Copine</fullName>
    </recommendedName>
</protein>
<dbReference type="Proteomes" id="UP001054902">
    <property type="component" value="Unassembled WGS sequence"/>
</dbReference>
<name>A0AAD3H9M0_9STRA</name>
<keyword evidence="2" id="KW-0677">Repeat</keyword>
<dbReference type="GO" id="GO:0071277">
    <property type="term" value="P:cellular response to calcium ion"/>
    <property type="evidence" value="ECO:0007669"/>
    <property type="project" value="TreeGrafter"/>
</dbReference>
<dbReference type="SMART" id="SM00239">
    <property type="entry name" value="C2"/>
    <property type="match status" value="2"/>
</dbReference>
<dbReference type="Pfam" id="PF00168">
    <property type="entry name" value="C2"/>
    <property type="match status" value="2"/>
</dbReference>
<keyword evidence="6" id="KW-1185">Reference proteome</keyword>
<dbReference type="InterPro" id="IPR000008">
    <property type="entry name" value="C2_dom"/>
</dbReference>
<sequence length="572" mass="61831">MKVTISVKAAHLKNVAGNFKGTSDPFAVITILPLDPSSLPQVLGKTEVIKNSLNPDWTKSFTINYTLGKPTNVLIKIYDEVHKGDNKSMGSCVFELGTVLGSKGSIQSKAIPNSRGIIYCKIEEEKDYGNLKLKLAGAKLKNLDGLFNKSDPFYEIKKRDYGKGANWNVVYRSSYIKNDLNPNWDTMNLSLNSICDGNLDQLIKLTVYDHEGSGKHELMGEIETSVNGLVAAKSHGNGFALKKNGDTTGTILVSVADIINTQDAVEEEIPVAAMSNVKLGPSAPQISDAITKSGPTFVDYIKGGCEINLSVAIDFTGSNGDPRDPSTLHYIHRDGTFNDYEKAIQKVGKILEKYDSDKKYPVFGFGAKYDGVVRHCFQCGPSEEVNGVDGIINAYRQTFASGLIMSGPTVFTEVIQTAAARAASAQEAAKAQGKQTYSVLLILTDGAVSDVQETARCIDQIDENPLSIVIVGIGNADFSSMQFLDDNSGDIDIAQFVKFNDCKYSESALTEATLDEIPNQLVKYFLRHGINPNPPVVVEEEEIAVAPAEEEIAVNIDFGADGIPVYGGSSSC</sequence>
<dbReference type="CDD" id="cd04047">
    <property type="entry name" value="C2B_Copine"/>
    <property type="match status" value="1"/>
</dbReference>